<dbReference type="CDD" id="cd17536">
    <property type="entry name" value="REC_YesN-like"/>
    <property type="match status" value="1"/>
</dbReference>
<evidence type="ECO:0000256" key="2">
    <source>
        <dbReference type="ARBA" id="ARBA00023125"/>
    </source>
</evidence>
<dbReference type="InterPro" id="IPR009057">
    <property type="entry name" value="Homeodomain-like_sf"/>
</dbReference>
<dbReference type="PROSITE" id="PS50110">
    <property type="entry name" value="RESPONSE_REGULATORY"/>
    <property type="match status" value="1"/>
</dbReference>
<dbReference type="Pfam" id="PF12833">
    <property type="entry name" value="HTH_18"/>
    <property type="match status" value="1"/>
</dbReference>
<keyword evidence="1" id="KW-0805">Transcription regulation</keyword>
<dbReference type="Proteomes" id="UP001596147">
    <property type="component" value="Unassembled WGS sequence"/>
</dbReference>
<sequence>MYRLLIVDDEEIITESLYEVFSQLKSEELDIYKAFSAKEALSWLSRTRIDIVLTDIRMPGMSGLELSKEILNYWPRCKIIFLTGYSEFEYAYEAFQMKNVKYLLKTEGYAKVTETVLSVVEEIKTDNRINNIIEKSQKQLELYEQMEQGEYLRYFVQDSQIFHDRETELSENFQRLNINLNANAPVFLVLGRVVHPSEITYTEQAKLLTSVRVIWEQFISNQLHHLAIVDRKGDWLWFLQPSDYNDEKFNEHLIRYLEGTLEQIQEACQQSLGIELSFTISGSKSNWSKVTLQYERLRELQQMKIGDGLSSIQIDLYSQTTDVENKESTRLASKVEILNGHLEIGRKDEFIDSFTEMKEYALHHVCSFQKVNEIYYSLSLMLLTYINRKGLHGQLNNLEKLMRLEAHKTIEDGFHYLLEIGKRVLDIKSMDERDRASTVAEKICEFIQDHLHEDLSLVRLAEVHHFNPSYLSRFFKQEKGMNISEYIDNCRITKAKELLSNGDLKVREVALKVGYEAAHSFTRFFKKSTGMTPQEYKDSLIYN</sequence>
<evidence type="ECO:0000313" key="7">
    <source>
        <dbReference type="EMBL" id="MFC5464513.1"/>
    </source>
</evidence>
<dbReference type="InterPro" id="IPR018062">
    <property type="entry name" value="HTH_AraC-typ_CS"/>
</dbReference>
<keyword evidence="8" id="KW-1185">Reference proteome</keyword>
<proteinExistence type="predicted"/>
<dbReference type="SMART" id="SM00448">
    <property type="entry name" value="REC"/>
    <property type="match status" value="1"/>
</dbReference>
<dbReference type="PROSITE" id="PS00041">
    <property type="entry name" value="HTH_ARAC_FAMILY_1"/>
    <property type="match status" value="1"/>
</dbReference>
<dbReference type="EMBL" id="JBHSMC010000008">
    <property type="protein sequence ID" value="MFC5464513.1"/>
    <property type="molecule type" value="Genomic_DNA"/>
</dbReference>
<dbReference type="InterPro" id="IPR001789">
    <property type="entry name" value="Sig_transdc_resp-reg_receiver"/>
</dbReference>
<feature type="domain" description="HTH araC/xylS-type" evidence="5">
    <location>
        <begin position="441"/>
        <end position="539"/>
    </location>
</feature>
<dbReference type="InterPro" id="IPR018060">
    <property type="entry name" value="HTH_AraC"/>
</dbReference>
<dbReference type="Gene3D" id="1.10.10.60">
    <property type="entry name" value="Homeodomain-like"/>
    <property type="match status" value="2"/>
</dbReference>
<dbReference type="PANTHER" id="PTHR43280">
    <property type="entry name" value="ARAC-FAMILY TRANSCRIPTIONAL REGULATOR"/>
    <property type="match status" value="1"/>
</dbReference>
<keyword evidence="4" id="KW-0597">Phosphoprotein</keyword>
<feature type="domain" description="Response regulatory" evidence="6">
    <location>
        <begin position="3"/>
        <end position="120"/>
    </location>
</feature>
<gene>
    <name evidence="7" type="ORF">ACFPM4_07085</name>
</gene>
<comment type="caution">
    <text evidence="7">The sequence shown here is derived from an EMBL/GenBank/DDBJ whole genome shotgun (WGS) entry which is preliminary data.</text>
</comment>
<evidence type="ECO:0000256" key="3">
    <source>
        <dbReference type="ARBA" id="ARBA00023163"/>
    </source>
</evidence>
<dbReference type="SUPFAM" id="SSF52172">
    <property type="entry name" value="CheY-like"/>
    <property type="match status" value="1"/>
</dbReference>
<evidence type="ECO:0000256" key="1">
    <source>
        <dbReference type="ARBA" id="ARBA00023015"/>
    </source>
</evidence>
<keyword evidence="2" id="KW-0238">DNA-binding</keyword>
<dbReference type="SUPFAM" id="SSF46689">
    <property type="entry name" value="Homeodomain-like"/>
    <property type="match status" value="2"/>
</dbReference>
<dbReference type="PRINTS" id="PR00032">
    <property type="entry name" value="HTHARAC"/>
</dbReference>
<dbReference type="Gene3D" id="3.40.50.2300">
    <property type="match status" value="1"/>
</dbReference>
<evidence type="ECO:0000259" key="6">
    <source>
        <dbReference type="PROSITE" id="PS50110"/>
    </source>
</evidence>
<feature type="modified residue" description="4-aspartylphosphate" evidence="4">
    <location>
        <position position="55"/>
    </location>
</feature>
<dbReference type="InterPro" id="IPR011006">
    <property type="entry name" value="CheY-like_superfamily"/>
</dbReference>
<reference evidence="8" key="1">
    <citation type="journal article" date="2019" name="Int. J. Syst. Evol. Microbiol.">
        <title>The Global Catalogue of Microorganisms (GCM) 10K type strain sequencing project: providing services to taxonomists for standard genome sequencing and annotation.</title>
        <authorList>
            <consortium name="The Broad Institute Genomics Platform"/>
            <consortium name="The Broad Institute Genome Sequencing Center for Infectious Disease"/>
            <person name="Wu L."/>
            <person name="Ma J."/>
        </authorList>
    </citation>
    <scope>NUCLEOTIDE SEQUENCE [LARGE SCALE GENOMIC DNA]</scope>
    <source>
        <strain evidence="8">CGMCC 1.12237</strain>
    </source>
</reference>
<dbReference type="Pfam" id="PF00072">
    <property type="entry name" value="Response_reg"/>
    <property type="match status" value="1"/>
</dbReference>
<evidence type="ECO:0000259" key="5">
    <source>
        <dbReference type="PROSITE" id="PS01124"/>
    </source>
</evidence>
<keyword evidence="3" id="KW-0804">Transcription</keyword>
<dbReference type="RefSeq" id="WP_382349454.1">
    <property type="nucleotide sequence ID" value="NZ_JBHSMC010000008.1"/>
</dbReference>
<evidence type="ECO:0000256" key="4">
    <source>
        <dbReference type="PROSITE-ProRule" id="PRU00169"/>
    </source>
</evidence>
<dbReference type="InterPro" id="IPR020449">
    <property type="entry name" value="Tscrpt_reg_AraC-type_HTH"/>
</dbReference>
<accession>A0ABW0LIW7</accession>
<organism evidence="7 8">
    <name type="scientific">Lederbergia graminis</name>
    <dbReference type="NCBI Taxonomy" id="735518"/>
    <lineage>
        <taxon>Bacteria</taxon>
        <taxon>Bacillati</taxon>
        <taxon>Bacillota</taxon>
        <taxon>Bacilli</taxon>
        <taxon>Bacillales</taxon>
        <taxon>Bacillaceae</taxon>
        <taxon>Lederbergia</taxon>
    </lineage>
</organism>
<dbReference type="PANTHER" id="PTHR43280:SF28">
    <property type="entry name" value="HTH-TYPE TRANSCRIPTIONAL ACTIVATOR RHAS"/>
    <property type="match status" value="1"/>
</dbReference>
<dbReference type="SMART" id="SM00342">
    <property type="entry name" value="HTH_ARAC"/>
    <property type="match status" value="1"/>
</dbReference>
<protein>
    <submittedName>
        <fullName evidence="7">Helix-turn-helix domain-containing protein</fullName>
    </submittedName>
</protein>
<evidence type="ECO:0000313" key="8">
    <source>
        <dbReference type="Proteomes" id="UP001596147"/>
    </source>
</evidence>
<name>A0ABW0LIW7_9BACI</name>
<dbReference type="PROSITE" id="PS01124">
    <property type="entry name" value="HTH_ARAC_FAMILY_2"/>
    <property type="match status" value="1"/>
</dbReference>